<comment type="caution">
    <text evidence="2">The sequence shown here is derived from an EMBL/GenBank/DDBJ whole genome shotgun (WGS) entry which is preliminary data.</text>
</comment>
<dbReference type="GO" id="GO:0030425">
    <property type="term" value="C:dendrite"/>
    <property type="evidence" value="ECO:0007669"/>
    <property type="project" value="TreeGrafter"/>
</dbReference>
<feature type="domain" description="BRINP C-terminal" evidence="1">
    <location>
        <begin position="36"/>
        <end position="83"/>
    </location>
</feature>
<dbReference type="EMBL" id="JBBPFD010000018">
    <property type="protein sequence ID" value="KAK7889077.1"/>
    <property type="molecule type" value="Genomic_DNA"/>
</dbReference>
<dbReference type="Pfam" id="PF19052">
    <property type="entry name" value="BRINP_C"/>
    <property type="match status" value="2"/>
</dbReference>
<feature type="domain" description="BRINP C-terminal" evidence="1">
    <location>
        <begin position="86"/>
        <end position="134"/>
    </location>
</feature>
<dbReference type="GO" id="GO:0045666">
    <property type="term" value="P:positive regulation of neuron differentiation"/>
    <property type="evidence" value="ECO:0007669"/>
    <property type="project" value="InterPro"/>
</dbReference>
<dbReference type="GO" id="GO:0043025">
    <property type="term" value="C:neuronal cell body"/>
    <property type="evidence" value="ECO:0007669"/>
    <property type="project" value="TreeGrafter"/>
</dbReference>
<reference evidence="3" key="1">
    <citation type="submission" date="2024-04" db="EMBL/GenBank/DDBJ databases">
        <title>Salinicola lusitanus LLJ914,a marine bacterium isolated from the Okinawa Trough.</title>
        <authorList>
            <person name="Li J."/>
        </authorList>
    </citation>
    <scope>NUCLEOTIDE SEQUENCE [LARGE SCALE GENOMIC DNA]</scope>
</reference>
<dbReference type="GO" id="GO:0007399">
    <property type="term" value="P:nervous system development"/>
    <property type="evidence" value="ECO:0007669"/>
    <property type="project" value="TreeGrafter"/>
</dbReference>
<proteinExistence type="predicted"/>
<organism evidence="2 3">
    <name type="scientific">Mugilogobius chulae</name>
    <name type="common">yellowstripe goby</name>
    <dbReference type="NCBI Taxonomy" id="88201"/>
    <lineage>
        <taxon>Eukaryota</taxon>
        <taxon>Metazoa</taxon>
        <taxon>Chordata</taxon>
        <taxon>Craniata</taxon>
        <taxon>Vertebrata</taxon>
        <taxon>Euteleostomi</taxon>
        <taxon>Actinopterygii</taxon>
        <taxon>Neopterygii</taxon>
        <taxon>Teleostei</taxon>
        <taxon>Neoteleostei</taxon>
        <taxon>Acanthomorphata</taxon>
        <taxon>Gobiaria</taxon>
        <taxon>Gobiiformes</taxon>
        <taxon>Gobioidei</taxon>
        <taxon>Gobiidae</taxon>
        <taxon>Gobionellinae</taxon>
        <taxon>Mugilogobius</taxon>
    </lineage>
</organism>
<name>A0AAW0NB70_9GOBI</name>
<evidence type="ECO:0000313" key="3">
    <source>
        <dbReference type="Proteomes" id="UP001460270"/>
    </source>
</evidence>
<dbReference type="InterPro" id="IPR033237">
    <property type="entry name" value="BRINP"/>
</dbReference>
<sequence>MDLEYPFVRIASRSEGETLYIRCGAPLRVSPPLLSTPPFSYWLHYILSIMYCSENNHIGSYLEETKSCSCPTSTLPAKASFPAPWGYMLSQGVCRNEVPDSTDHYIGFETDLQDMEMRFLLQKRDNRISIHGFLSATTCG</sequence>
<dbReference type="PANTHER" id="PTHR15564:SF10">
    <property type="entry name" value="BMP_RETINOIC ACID-INDUCIBLE NEURAL-SPECIFIC PROTEIN 3 ISOFORM X1"/>
    <property type="match status" value="1"/>
</dbReference>
<evidence type="ECO:0000259" key="1">
    <source>
        <dbReference type="Pfam" id="PF19052"/>
    </source>
</evidence>
<evidence type="ECO:0000313" key="2">
    <source>
        <dbReference type="EMBL" id="KAK7889077.1"/>
    </source>
</evidence>
<keyword evidence="3" id="KW-1185">Reference proteome</keyword>
<dbReference type="PANTHER" id="PTHR15564">
    <property type="entry name" value="MACPF DOMAIN-CONTAINING PROTEIN"/>
    <property type="match status" value="1"/>
</dbReference>
<dbReference type="InterPro" id="IPR057671">
    <property type="entry name" value="BRINP_C"/>
</dbReference>
<dbReference type="GO" id="GO:0045930">
    <property type="term" value="P:negative regulation of mitotic cell cycle"/>
    <property type="evidence" value="ECO:0007669"/>
    <property type="project" value="InterPro"/>
</dbReference>
<protein>
    <recommendedName>
        <fullName evidence="1">BRINP C-terminal domain-containing protein</fullName>
    </recommendedName>
</protein>
<dbReference type="GO" id="GO:0005737">
    <property type="term" value="C:cytoplasm"/>
    <property type="evidence" value="ECO:0007669"/>
    <property type="project" value="TreeGrafter"/>
</dbReference>
<dbReference type="AlphaFoldDB" id="A0AAW0NB70"/>
<accession>A0AAW0NB70</accession>
<dbReference type="GO" id="GO:0071300">
    <property type="term" value="P:cellular response to retinoic acid"/>
    <property type="evidence" value="ECO:0007669"/>
    <property type="project" value="TreeGrafter"/>
</dbReference>
<gene>
    <name evidence="2" type="ORF">WMY93_024637</name>
</gene>
<dbReference type="Proteomes" id="UP001460270">
    <property type="component" value="Unassembled WGS sequence"/>
</dbReference>